<dbReference type="SUPFAM" id="SSF53920">
    <property type="entry name" value="Fe-only hydrogenase"/>
    <property type="match status" value="1"/>
</dbReference>
<evidence type="ECO:0000256" key="4">
    <source>
        <dbReference type="ARBA" id="ARBA00023004"/>
    </source>
</evidence>
<gene>
    <name evidence="8" type="ORF">DMP10_02895</name>
</gene>
<dbReference type="InterPro" id="IPR000283">
    <property type="entry name" value="NADH_UbQ_OxRdtase_75kDa_su_CS"/>
</dbReference>
<dbReference type="SUPFAM" id="SSF54862">
    <property type="entry name" value="4Fe-4S ferredoxins"/>
    <property type="match status" value="1"/>
</dbReference>
<feature type="domain" description="4Fe-4S ferredoxin-type" evidence="7">
    <location>
        <begin position="178"/>
        <end position="206"/>
    </location>
</feature>
<feature type="domain" description="2Fe-2S ferredoxin-type" evidence="6">
    <location>
        <begin position="1"/>
        <end position="77"/>
    </location>
</feature>
<evidence type="ECO:0000259" key="7">
    <source>
        <dbReference type="PROSITE" id="PS51379"/>
    </source>
</evidence>
<dbReference type="FunFam" id="3.30.70.20:FF:000035">
    <property type="entry name" value="Iron hydrogenase 1"/>
    <property type="match status" value="1"/>
</dbReference>
<dbReference type="Pfam" id="PF02906">
    <property type="entry name" value="Fe_hyd_lg_C"/>
    <property type="match status" value="1"/>
</dbReference>
<dbReference type="PROSITE" id="PS51085">
    <property type="entry name" value="2FE2S_FER_2"/>
    <property type="match status" value="1"/>
</dbReference>
<evidence type="ECO:0000256" key="5">
    <source>
        <dbReference type="ARBA" id="ARBA00023014"/>
    </source>
</evidence>
<sequence length="597" mass="63225">MVTITLNGQAVEVAEGSTLLEAAVATGVNIPTLCYLKDLNCIGSCRVCLVEVEGQGLVTACNTAAAEGMVVRTDTPQVAAARRANLQAIMDGHRALCATCVRQDTCALRFLSSTFNVQDADEALPVPEPWDADFPLQRDSSKCIKCMRCVAICDKVQHCGVWDFTGVGPSMRVIVRDNLPIADAGCALCGQCITHCPTGALTARDDVSRIMDAILDPAVETVVQVAPAVRAAWGEGVGLSRAEATPGRLAAALHAVGFDKVFDTDFAADLTIMEEGSEFVEFLGSDAPRPMFTSCCPGWVRFVKQHYPQFTAQLSSAKSPHQMMGAVVKNTLAAEADEAGRRLFVVSIMPCVAKKYECDVPELSTVVGATHGNGTSDADLASDAPAAPELAAEATPDVDAVLTVREFDRLLRLVGVDCAALPEAPFDSPLGLSTGAATIFGRTGGVMEAALRSAAYLITGENPDFSVCDTADATPETPWMSRELAIGDATVRIAVASGLENTSKLLDALESGEAAFDFVEIMACPGGCVGGGGQPIRFNSELAQTRAGVLNRLDAADKLRYSHENPDIAKLYADWIGEPLSHTAHEWLHTDQESWKI</sequence>
<dbReference type="EMBL" id="QICA01000003">
    <property type="protein sequence ID" value="RNL39347.1"/>
    <property type="molecule type" value="Genomic_DNA"/>
</dbReference>
<dbReference type="Gene3D" id="3.30.70.20">
    <property type="match status" value="1"/>
</dbReference>
<proteinExistence type="predicted"/>
<reference evidence="8 9" key="1">
    <citation type="journal article" date="2019" name="Microbiol. Resour. Announc.">
        <title>Draft Genome Sequences of Type Strains of Gordonibacter faecihominis, Paraeggerthella hongkongensis, Parvibacter caecicola,Slackia equolifaciens, Slackia faecicanis, and Slackia isoflavoniconvertens.</title>
        <authorList>
            <person name="Danylec N."/>
            <person name="Stoll D.A."/>
            <person name="Dotsch A."/>
            <person name="Huch M."/>
        </authorList>
    </citation>
    <scope>NUCLEOTIDE SEQUENCE [LARGE SCALE GENOMIC DNA]</scope>
    <source>
        <strain evidence="8 9">DSM 18785</strain>
    </source>
</reference>
<evidence type="ECO:0000259" key="6">
    <source>
        <dbReference type="PROSITE" id="PS51085"/>
    </source>
</evidence>
<keyword evidence="9" id="KW-1185">Reference proteome</keyword>
<dbReference type="Gene3D" id="3.10.20.740">
    <property type="match status" value="1"/>
</dbReference>
<dbReference type="InterPro" id="IPR017900">
    <property type="entry name" value="4Fe4S_Fe_S_CS"/>
</dbReference>
<dbReference type="PROSITE" id="PS51379">
    <property type="entry name" value="4FE4S_FER_2"/>
    <property type="match status" value="2"/>
</dbReference>
<protein>
    <submittedName>
        <fullName evidence="8">Hydrogenase</fullName>
    </submittedName>
</protein>
<evidence type="ECO:0000256" key="2">
    <source>
        <dbReference type="ARBA" id="ARBA00022723"/>
    </source>
</evidence>
<dbReference type="Pfam" id="PF02256">
    <property type="entry name" value="Fe_hyd_SSU"/>
    <property type="match status" value="1"/>
</dbReference>
<organism evidence="8 9">
    <name type="scientific">Adlercreutzia equolifaciens subsp. celatus DSM 18785</name>
    <dbReference type="NCBI Taxonomy" id="1121021"/>
    <lineage>
        <taxon>Bacteria</taxon>
        <taxon>Bacillati</taxon>
        <taxon>Actinomycetota</taxon>
        <taxon>Coriobacteriia</taxon>
        <taxon>Eggerthellales</taxon>
        <taxon>Eggerthellaceae</taxon>
        <taxon>Adlercreutzia</taxon>
    </lineage>
</organism>
<dbReference type="InterPro" id="IPR036991">
    <property type="entry name" value="Fe_hydrogenase_ssu_sf"/>
</dbReference>
<dbReference type="Proteomes" id="UP000278327">
    <property type="component" value="Unassembled WGS sequence"/>
</dbReference>
<accession>A0A3N0AWU4</accession>
<dbReference type="InterPro" id="IPR004108">
    <property type="entry name" value="Fe_hydrogenase_lsu_C"/>
</dbReference>
<dbReference type="Pfam" id="PF13510">
    <property type="entry name" value="Fer2_4"/>
    <property type="match status" value="1"/>
</dbReference>
<dbReference type="InterPro" id="IPR009016">
    <property type="entry name" value="Fe_hydrogenase"/>
</dbReference>
<dbReference type="InterPro" id="IPR013352">
    <property type="entry name" value="Fe_hydrogenase_subset"/>
</dbReference>
<evidence type="ECO:0000313" key="9">
    <source>
        <dbReference type="Proteomes" id="UP000278327"/>
    </source>
</evidence>
<dbReference type="InterPro" id="IPR036010">
    <property type="entry name" value="2Fe-2S_ferredoxin-like_sf"/>
</dbReference>
<dbReference type="Gene3D" id="3.40.50.1780">
    <property type="match status" value="1"/>
</dbReference>
<feature type="domain" description="4Fe-4S ferredoxin-type" evidence="7">
    <location>
        <begin position="134"/>
        <end position="153"/>
    </location>
</feature>
<dbReference type="InterPro" id="IPR001041">
    <property type="entry name" value="2Fe-2S_ferredoxin-type"/>
</dbReference>
<keyword evidence="4" id="KW-0408">Iron</keyword>
<dbReference type="CDD" id="cd00207">
    <property type="entry name" value="fer2"/>
    <property type="match status" value="1"/>
</dbReference>
<dbReference type="PANTHER" id="PTHR11615">
    <property type="entry name" value="NITRATE, FORMATE, IRON DEHYDROGENASE"/>
    <property type="match status" value="1"/>
</dbReference>
<dbReference type="NCBIfam" id="TIGR02512">
    <property type="entry name" value="FeFe_hydrog_A"/>
    <property type="match status" value="1"/>
</dbReference>
<dbReference type="AlphaFoldDB" id="A0A3N0AWU4"/>
<evidence type="ECO:0000256" key="3">
    <source>
        <dbReference type="ARBA" id="ARBA00022737"/>
    </source>
</evidence>
<keyword evidence="1" id="KW-0004">4Fe-4S</keyword>
<keyword evidence="5" id="KW-0411">Iron-sulfur</keyword>
<dbReference type="InterPro" id="IPR017896">
    <property type="entry name" value="4Fe4S_Fe-S-bd"/>
</dbReference>
<dbReference type="PROSITE" id="PS00641">
    <property type="entry name" value="COMPLEX1_75K_1"/>
    <property type="match status" value="1"/>
</dbReference>
<evidence type="ECO:0000256" key="1">
    <source>
        <dbReference type="ARBA" id="ARBA00022485"/>
    </source>
</evidence>
<keyword evidence="2" id="KW-0479">Metal-binding</keyword>
<dbReference type="GO" id="GO:0005506">
    <property type="term" value="F:iron ion binding"/>
    <property type="evidence" value="ECO:0007669"/>
    <property type="project" value="InterPro"/>
</dbReference>
<keyword evidence="3" id="KW-0677">Repeat</keyword>
<dbReference type="PROSITE" id="PS00198">
    <property type="entry name" value="4FE4S_FER_1"/>
    <property type="match status" value="1"/>
</dbReference>
<dbReference type="GO" id="GO:0008137">
    <property type="term" value="F:NADH dehydrogenase (ubiquinone) activity"/>
    <property type="evidence" value="ECO:0007669"/>
    <property type="project" value="InterPro"/>
</dbReference>
<dbReference type="Gene3D" id="3.40.950.10">
    <property type="entry name" value="Fe-only Hydrogenase (Larger Subunit), Chain L, domain 3"/>
    <property type="match status" value="1"/>
</dbReference>
<dbReference type="GO" id="GO:0016020">
    <property type="term" value="C:membrane"/>
    <property type="evidence" value="ECO:0007669"/>
    <property type="project" value="InterPro"/>
</dbReference>
<dbReference type="GO" id="GO:0008901">
    <property type="term" value="F:ferredoxin hydrogenase activity"/>
    <property type="evidence" value="ECO:0007669"/>
    <property type="project" value="InterPro"/>
</dbReference>
<name>A0A3N0AWU4_9ACTN</name>
<dbReference type="InterPro" id="IPR003149">
    <property type="entry name" value="Fe_hydrogenase_ssu"/>
</dbReference>
<comment type="caution">
    <text evidence="8">The sequence shown here is derived from an EMBL/GenBank/DDBJ whole genome shotgun (WGS) entry which is preliminary data.</text>
</comment>
<dbReference type="InterPro" id="IPR050340">
    <property type="entry name" value="Cytosolic_Fe-S_CAF"/>
</dbReference>
<dbReference type="GO" id="GO:0051539">
    <property type="term" value="F:4 iron, 4 sulfur cluster binding"/>
    <property type="evidence" value="ECO:0007669"/>
    <property type="project" value="UniProtKB-KW"/>
</dbReference>
<dbReference type="RefSeq" id="WP_117283651.1">
    <property type="nucleotide sequence ID" value="NZ_JAMTCE010000011.1"/>
</dbReference>
<dbReference type="Gene3D" id="4.10.260.20">
    <property type="entry name" value="Iron hydrogenase, small subunit"/>
    <property type="match status" value="1"/>
</dbReference>
<dbReference type="SMART" id="SM00902">
    <property type="entry name" value="Fe_hyd_SSU"/>
    <property type="match status" value="1"/>
</dbReference>
<dbReference type="SUPFAM" id="SSF54292">
    <property type="entry name" value="2Fe-2S ferredoxin-like"/>
    <property type="match status" value="1"/>
</dbReference>
<evidence type="ECO:0000313" key="8">
    <source>
        <dbReference type="EMBL" id="RNL39347.1"/>
    </source>
</evidence>
<dbReference type="GO" id="GO:0042773">
    <property type="term" value="P:ATP synthesis coupled electron transport"/>
    <property type="evidence" value="ECO:0007669"/>
    <property type="project" value="InterPro"/>
</dbReference>